<keyword evidence="9" id="KW-0735">Signal-anchor</keyword>
<evidence type="ECO:0000256" key="7">
    <source>
        <dbReference type="ARBA" id="ARBA00023136"/>
    </source>
</evidence>
<dbReference type="OrthoDB" id="2019940at2759"/>
<dbReference type="GO" id="GO:0000139">
    <property type="term" value="C:Golgi membrane"/>
    <property type="evidence" value="ECO:0007669"/>
    <property type="project" value="UniProtKB-SubCell"/>
</dbReference>
<feature type="compositionally biased region" description="Polar residues" evidence="10">
    <location>
        <begin position="1"/>
        <end position="12"/>
    </location>
</feature>
<name>A0A1S3HG31_LINAN</name>
<accession>A0A1S3HG31</accession>
<comment type="similarity">
    <text evidence="2 9">Belongs to the sulfotransferase 2 family.</text>
</comment>
<dbReference type="Proteomes" id="UP000085678">
    <property type="component" value="Unplaced"/>
</dbReference>
<dbReference type="GO" id="GO:0016051">
    <property type="term" value="P:carbohydrate biosynthetic process"/>
    <property type="evidence" value="ECO:0007669"/>
    <property type="project" value="InterPro"/>
</dbReference>
<protein>
    <recommendedName>
        <fullName evidence="9">Carbohydrate sulfotransferase</fullName>
        <ecNumber evidence="9">2.8.2.-</ecNumber>
    </recommendedName>
</protein>
<dbReference type="PANTHER" id="PTHR12137:SF54">
    <property type="entry name" value="CARBOHYDRATE SULFOTRANSFERASE"/>
    <property type="match status" value="1"/>
</dbReference>
<evidence type="ECO:0000256" key="3">
    <source>
        <dbReference type="ARBA" id="ARBA00022679"/>
    </source>
</evidence>
<dbReference type="InterPro" id="IPR018011">
    <property type="entry name" value="Carb_sulfotrans_8-10"/>
</dbReference>
<dbReference type="GeneID" id="106154592"/>
<dbReference type="InParanoid" id="A0A1S3HG31"/>
<gene>
    <name evidence="12" type="primary">LOC106154592</name>
</gene>
<proteinExistence type="inferred from homology"/>
<evidence type="ECO:0000256" key="10">
    <source>
        <dbReference type="SAM" id="MobiDB-lite"/>
    </source>
</evidence>
<evidence type="ECO:0000313" key="11">
    <source>
        <dbReference type="Proteomes" id="UP000085678"/>
    </source>
</evidence>
<evidence type="ECO:0000313" key="12">
    <source>
        <dbReference type="RefSeq" id="XP_013384441.1"/>
    </source>
</evidence>
<dbReference type="AlphaFoldDB" id="A0A1S3HG31"/>
<dbReference type="RefSeq" id="XP_013384441.1">
    <property type="nucleotide sequence ID" value="XM_013528987.1"/>
</dbReference>
<evidence type="ECO:0000256" key="2">
    <source>
        <dbReference type="ARBA" id="ARBA00006339"/>
    </source>
</evidence>
<dbReference type="GO" id="GO:0008146">
    <property type="term" value="F:sulfotransferase activity"/>
    <property type="evidence" value="ECO:0007669"/>
    <property type="project" value="InterPro"/>
</dbReference>
<organism evidence="11 12">
    <name type="scientific">Lingula anatina</name>
    <name type="common">Brachiopod</name>
    <name type="synonym">Lingula unguis</name>
    <dbReference type="NCBI Taxonomy" id="7574"/>
    <lineage>
        <taxon>Eukaryota</taxon>
        <taxon>Metazoa</taxon>
        <taxon>Spiralia</taxon>
        <taxon>Lophotrochozoa</taxon>
        <taxon>Brachiopoda</taxon>
        <taxon>Linguliformea</taxon>
        <taxon>Lingulata</taxon>
        <taxon>Lingulida</taxon>
        <taxon>Linguloidea</taxon>
        <taxon>Lingulidae</taxon>
        <taxon>Lingula</taxon>
    </lineage>
</organism>
<evidence type="ECO:0000256" key="4">
    <source>
        <dbReference type="ARBA" id="ARBA00022692"/>
    </source>
</evidence>
<evidence type="ECO:0000256" key="5">
    <source>
        <dbReference type="ARBA" id="ARBA00022989"/>
    </source>
</evidence>
<dbReference type="KEGG" id="lak:106154592"/>
<dbReference type="InterPro" id="IPR005331">
    <property type="entry name" value="Sulfotransferase"/>
</dbReference>
<keyword evidence="6 9" id="KW-0333">Golgi apparatus</keyword>
<keyword evidence="3 9" id="KW-0808">Transferase</keyword>
<keyword evidence="4" id="KW-0812">Transmembrane</keyword>
<feature type="region of interest" description="Disordered" evidence="10">
    <location>
        <begin position="1"/>
        <end position="33"/>
    </location>
</feature>
<keyword evidence="5" id="KW-1133">Transmembrane helix</keyword>
<reference evidence="12" key="1">
    <citation type="submission" date="2025-08" db="UniProtKB">
        <authorList>
            <consortium name="RefSeq"/>
        </authorList>
    </citation>
    <scope>IDENTIFICATION</scope>
    <source>
        <tissue evidence="12">Gonads</tissue>
    </source>
</reference>
<feature type="compositionally biased region" description="Polar residues" evidence="10">
    <location>
        <begin position="18"/>
        <end position="30"/>
    </location>
</feature>
<dbReference type="Pfam" id="PF03567">
    <property type="entry name" value="Sulfotransfer_2"/>
    <property type="match status" value="1"/>
</dbReference>
<evidence type="ECO:0000256" key="6">
    <source>
        <dbReference type="ARBA" id="ARBA00023034"/>
    </source>
</evidence>
<keyword evidence="8 9" id="KW-0325">Glycoprotein</keyword>
<sequence>MSNDTTRRQAISTGKYASITNSQQQKSGQGSREAKYKELEIGVSRMWGMKTTTVPVVVGALGLIKKGLDRQVQQITGSPTVRELQKIVLFAAVTQLNVLPSDSRCLQGVIAQNSSVKYRELIPSQNKNVPQEWREKMRRRTQHVRNTCKKYYLQRDFNDNMIGQFYVEDRSRIVFCSIPKVGCSNWKRLILVLSANVNKTDLRSLDQFELHHGSIQYRLQLLSSFTKFGVRFRLKHYLKFMFVRHPLERILSAYRDKLETGDNVYYMRSVGKQIVKNFKANASKAELETGSNVTFTEFLKFILSEHRKNIQLDVHWRPYMELAYPCAIAYDIVGKYETIEEDANNILRLISADHVVRYPPSEQTSKTSDLAKRYYEKIDKKLLQDVWAIYARDAELFDYKLDKFL</sequence>
<evidence type="ECO:0000256" key="8">
    <source>
        <dbReference type="ARBA" id="ARBA00023180"/>
    </source>
</evidence>
<keyword evidence="9" id="KW-0119">Carbohydrate metabolism</keyword>
<keyword evidence="7" id="KW-0472">Membrane</keyword>
<comment type="subcellular location">
    <subcellularLocation>
        <location evidence="1 9">Golgi apparatus membrane</location>
        <topology evidence="1 9">Single-pass type II membrane protein</topology>
    </subcellularLocation>
</comment>
<evidence type="ECO:0000256" key="9">
    <source>
        <dbReference type="RuleBase" id="RU364020"/>
    </source>
</evidence>
<keyword evidence="11" id="KW-1185">Reference proteome</keyword>
<evidence type="ECO:0000256" key="1">
    <source>
        <dbReference type="ARBA" id="ARBA00004323"/>
    </source>
</evidence>
<dbReference type="PANTHER" id="PTHR12137">
    <property type="entry name" value="CARBOHYDRATE SULFOTRANSFERASE"/>
    <property type="match status" value="1"/>
</dbReference>
<dbReference type="EC" id="2.8.2.-" evidence="9"/>